<organism evidence="1 2">
    <name type="scientific">Colletotrichum asianum</name>
    <dbReference type="NCBI Taxonomy" id="702518"/>
    <lineage>
        <taxon>Eukaryota</taxon>
        <taxon>Fungi</taxon>
        <taxon>Dikarya</taxon>
        <taxon>Ascomycota</taxon>
        <taxon>Pezizomycotina</taxon>
        <taxon>Sordariomycetes</taxon>
        <taxon>Hypocreomycetidae</taxon>
        <taxon>Glomerellales</taxon>
        <taxon>Glomerellaceae</taxon>
        <taxon>Colletotrichum</taxon>
        <taxon>Colletotrichum gloeosporioides species complex</taxon>
    </lineage>
</organism>
<dbReference type="AlphaFoldDB" id="A0A8H3WTG5"/>
<name>A0A8H3WTG5_9PEZI</name>
<keyword evidence="2" id="KW-1185">Reference proteome</keyword>
<sequence length="322" mass="36709">MNRAPGEIIEEIASYLPFSDLLSFSLDLAVLNTTSCLSDFEKTVGSGTLCTRHLSLYHGTWPACARDDWETHPLQVVDAHHSIFASQDRRALSDELAQQAFDAYYNFIREEHFRDKQHDQAQLARILSQMPLLEKITVSSLVRKRLGRLGQTKLYELRHRIRMSPTIFDSVGNLVERLFLLLPSFCNIRSIHIQGKLIDFPAPTLLDGVKELNISALSLMASKTTSFVDFMRSFPNLERLSLSPYRHLGLICPLAEIHYPRLREASFNGFWLSKELFLDFLARHAGLRSMTLEEIMLADSSWRLVLSEIGDVQGIVQLQNCS</sequence>
<evidence type="ECO:0008006" key="3">
    <source>
        <dbReference type="Google" id="ProtNLM"/>
    </source>
</evidence>
<accession>A0A8H3WTG5</accession>
<comment type="caution">
    <text evidence="1">The sequence shown here is derived from an EMBL/GenBank/DDBJ whole genome shotgun (WGS) entry which is preliminary data.</text>
</comment>
<gene>
    <name evidence="1" type="ORF">GQ607_002377</name>
</gene>
<proteinExistence type="predicted"/>
<dbReference type="EMBL" id="WOWK01000007">
    <property type="protein sequence ID" value="KAF0330498.1"/>
    <property type="molecule type" value="Genomic_DNA"/>
</dbReference>
<dbReference type="Proteomes" id="UP000434172">
    <property type="component" value="Unassembled WGS sequence"/>
</dbReference>
<dbReference type="SUPFAM" id="SSF52047">
    <property type="entry name" value="RNI-like"/>
    <property type="match status" value="1"/>
</dbReference>
<protein>
    <recommendedName>
        <fullName evidence="3">F-box domain-containing protein</fullName>
    </recommendedName>
</protein>
<reference evidence="1 2" key="1">
    <citation type="submission" date="2019-12" db="EMBL/GenBank/DDBJ databases">
        <title>A genome sequence resource for the geographically widespread anthracnose pathogen Colletotrichum asianum.</title>
        <authorList>
            <person name="Meng Y."/>
        </authorList>
    </citation>
    <scope>NUCLEOTIDE SEQUENCE [LARGE SCALE GENOMIC DNA]</scope>
    <source>
        <strain evidence="1 2">ICMP 18580</strain>
    </source>
</reference>
<evidence type="ECO:0000313" key="2">
    <source>
        <dbReference type="Proteomes" id="UP000434172"/>
    </source>
</evidence>
<dbReference type="OrthoDB" id="4763464at2759"/>
<evidence type="ECO:0000313" key="1">
    <source>
        <dbReference type="EMBL" id="KAF0330498.1"/>
    </source>
</evidence>